<comment type="caution">
    <text evidence="2">The sequence shown here is derived from an EMBL/GenBank/DDBJ whole genome shotgun (WGS) entry which is preliminary data.</text>
</comment>
<evidence type="ECO:0000256" key="1">
    <source>
        <dbReference type="SAM" id="Coils"/>
    </source>
</evidence>
<keyword evidence="1" id="KW-0175">Coiled coil</keyword>
<keyword evidence="2" id="KW-0255">Endonuclease</keyword>
<sequence>MELFGIKLGTAAIVALGTGALLLGAATIGLKAVSTFQETLSSIAQQVRQERDAFWQLEIQKANSAAAAAKAEQAKAVIEIQADATDRVNAATQELEEVRKRNAALSNGGDRGLAADRVGLLPK</sequence>
<dbReference type="EMBL" id="JACIDW010000002">
    <property type="protein sequence ID" value="MBB3963504.1"/>
    <property type="molecule type" value="Genomic_DNA"/>
</dbReference>
<accession>A0A7W6GA82</accession>
<keyword evidence="2" id="KW-0378">Hydrolase</keyword>
<proteinExistence type="predicted"/>
<dbReference type="Proteomes" id="UP000582090">
    <property type="component" value="Unassembled WGS sequence"/>
</dbReference>
<dbReference type="RefSeq" id="WP_183899211.1">
    <property type="nucleotide sequence ID" value="NZ_JACIDW010000002.1"/>
</dbReference>
<name>A0A7W6GA82_9HYPH</name>
<evidence type="ECO:0000313" key="2">
    <source>
        <dbReference type="EMBL" id="MBB3963504.1"/>
    </source>
</evidence>
<dbReference type="AlphaFoldDB" id="A0A7W6GA82"/>
<organism evidence="2 3">
    <name type="scientific">Rhizobium metallidurans</name>
    <dbReference type="NCBI Taxonomy" id="1265931"/>
    <lineage>
        <taxon>Bacteria</taxon>
        <taxon>Pseudomonadati</taxon>
        <taxon>Pseudomonadota</taxon>
        <taxon>Alphaproteobacteria</taxon>
        <taxon>Hyphomicrobiales</taxon>
        <taxon>Rhizobiaceae</taxon>
        <taxon>Rhizobium/Agrobacterium group</taxon>
        <taxon>Rhizobium</taxon>
    </lineage>
</organism>
<reference evidence="2 3" key="1">
    <citation type="submission" date="2020-08" db="EMBL/GenBank/DDBJ databases">
        <title>Genomic Encyclopedia of Type Strains, Phase IV (KMG-IV): sequencing the most valuable type-strain genomes for metagenomic binning, comparative biology and taxonomic classification.</title>
        <authorList>
            <person name="Goeker M."/>
        </authorList>
    </citation>
    <scope>NUCLEOTIDE SEQUENCE [LARGE SCALE GENOMIC DNA]</scope>
    <source>
        <strain evidence="2 3">DSM 26575</strain>
    </source>
</reference>
<keyword evidence="2" id="KW-0540">Nuclease</keyword>
<gene>
    <name evidence="2" type="ORF">GGQ67_001129</name>
</gene>
<keyword evidence="3" id="KW-1185">Reference proteome</keyword>
<protein>
    <submittedName>
        <fullName evidence="2">DsDNA-specific endonuclease/ATPase MutS2</fullName>
    </submittedName>
</protein>
<dbReference type="GO" id="GO:0004519">
    <property type="term" value="F:endonuclease activity"/>
    <property type="evidence" value="ECO:0007669"/>
    <property type="project" value="UniProtKB-KW"/>
</dbReference>
<feature type="coiled-coil region" evidence="1">
    <location>
        <begin position="81"/>
        <end position="108"/>
    </location>
</feature>
<evidence type="ECO:0000313" key="3">
    <source>
        <dbReference type="Proteomes" id="UP000582090"/>
    </source>
</evidence>